<reference evidence="1" key="1">
    <citation type="journal article" date="2022" name="Plant J.">
        <title>Strategies of tolerance reflected in two North American maple genomes.</title>
        <authorList>
            <person name="McEvoy S.L."/>
            <person name="Sezen U.U."/>
            <person name="Trouern-Trend A."/>
            <person name="McMahon S.M."/>
            <person name="Schaberg P.G."/>
            <person name="Yang J."/>
            <person name="Wegrzyn J.L."/>
            <person name="Swenson N.G."/>
        </authorList>
    </citation>
    <scope>NUCLEOTIDE SEQUENCE</scope>
    <source>
        <strain evidence="1">NS2018</strain>
    </source>
</reference>
<proteinExistence type="predicted"/>
<sequence length="92" mass="10078">MMKTRSGTLGVDFCVLEEELVEQIARRKEVIKSISINKKAWAITRIICYRPWGTPQPSDLANAAIAALLAPPRSLPHVHASNSNQVSAAHSD</sequence>
<protein>
    <submittedName>
        <fullName evidence="1">Uncharacterized protein</fullName>
    </submittedName>
</protein>
<gene>
    <name evidence="1" type="ORF">LWI29_032813</name>
</gene>
<dbReference type="Proteomes" id="UP001168877">
    <property type="component" value="Unassembled WGS sequence"/>
</dbReference>
<dbReference type="AlphaFoldDB" id="A0AA39VE38"/>
<comment type="caution">
    <text evidence="1">The sequence shown here is derived from an EMBL/GenBank/DDBJ whole genome shotgun (WGS) entry which is preliminary data.</text>
</comment>
<reference evidence="1" key="2">
    <citation type="submission" date="2023-06" db="EMBL/GenBank/DDBJ databases">
        <authorList>
            <person name="Swenson N.G."/>
            <person name="Wegrzyn J.L."/>
            <person name="Mcevoy S.L."/>
        </authorList>
    </citation>
    <scope>NUCLEOTIDE SEQUENCE</scope>
    <source>
        <strain evidence="1">NS2018</strain>
        <tissue evidence="1">Leaf</tissue>
    </source>
</reference>
<name>A0AA39VE38_ACESA</name>
<accession>A0AA39VE38</accession>
<dbReference type="EMBL" id="JAUESC010000384">
    <property type="protein sequence ID" value="KAK0583044.1"/>
    <property type="molecule type" value="Genomic_DNA"/>
</dbReference>
<organism evidence="1 2">
    <name type="scientific">Acer saccharum</name>
    <name type="common">Sugar maple</name>
    <dbReference type="NCBI Taxonomy" id="4024"/>
    <lineage>
        <taxon>Eukaryota</taxon>
        <taxon>Viridiplantae</taxon>
        <taxon>Streptophyta</taxon>
        <taxon>Embryophyta</taxon>
        <taxon>Tracheophyta</taxon>
        <taxon>Spermatophyta</taxon>
        <taxon>Magnoliopsida</taxon>
        <taxon>eudicotyledons</taxon>
        <taxon>Gunneridae</taxon>
        <taxon>Pentapetalae</taxon>
        <taxon>rosids</taxon>
        <taxon>malvids</taxon>
        <taxon>Sapindales</taxon>
        <taxon>Sapindaceae</taxon>
        <taxon>Hippocastanoideae</taxon>
        <taxon>Acereae</taxon>
        <taxon>Acer</taxon>
    </lineage>
</organism>
<evidence type="ECO:0000313" key="2">
    <source>
        <dbReference type="Proteomes" id="UP001168877"/>
    </source>
</evidence>
<evidence type="ECO:0000313" key="1">
    <source>
        <dbReference type="EMBL" id="KAK0583044.1"/>
    </source>
</evidence>
<keyword evidence="2" id="KW-1185">Reference proteome</keyword>